<dbReference type="PANTHER" id="PTHR46411:SF2">
    <property type="entry name" value="AAA+ ATPASE DOMAIN-CONTAINING PROTEIN"/>
    <property type="match status" value="1"/>
</dbReference>
<evidence type="ECO:0000313" key="5">
    <source>
        <dbReference type="EMBL" id="KAF5847625.1"/>
    </source>
</evidence>
<dbReference type="SUPFAM" id="SSF52540">
    <property type="entry name" value="P-loop containing nucleoside triphosphate hydrolases"/>
    <property type="match status" value="1"/>
</dbReference>
<dbReference type="Pfam" id="PF00004">
    <property type="entry name" value="AAA"/>
    <property type="match status" value="1"/>
</dbReference>
<feature type="compositionally biased region" description="Basic and acidic residues" evidence="1">
    <location>
        <begin position="314"/>
        <end position="325"/>
    </location>
</feature>
<feature type="region of interest" description="Disordered" evidence="1">
    <location>
        <begin position="302"/>
        <end position="325"/>
    </location>
</feature>
<organism evidence="5 6">
    <name type="scientific">Cochliobolus sativus</name>
    <name type="common">Common root rot and spot blotch fungus</name>
    <name type="synonym">Bipolaris sorokiniana</name>
    <dbReference type="NCBI Taxonomy" id="45130"/>
    <lineage>
        <taxon>Eukaryota</taxon>
        <taxon>Fungi</taxon>
        <taxon>Dikarya</taxon>
        <taxon>Ascomycota</taxon>
        <taxon>Pezizomycotina</taxon>
        <taxon>Dothideomycetes</taxon>
        <taxon>Pleosporomycetidae</taxon>
        <taxon>Pleosporales</taxon>
        <taxon>Pleosporineae</taxon>
        <taxon>Pleosporaceae</taxon>
        <taxon>Bipolaris</taxon>
    </lineage>
</organism>
<reference evidence="5" key="1">
    <citation type="submission" date="2019-11" db="EMBL/GenBank/DDBJ databases">
        <title>Bipolaris sorokiniana Genome sequencing.</title>
        <authorList>
            <person name="Wang H."/>
        </authorList>
    </citation>
    <scope>NUCLEOTIDE SEQUENCE</scope>
</reference>
<sequence length="1358" mass="153853">MADVTNNTLNPDESTKPATDYIGKPHAAAVDDEGERPTPSVGIGLFDELNDLKKKIAELEARQAKPCLAGSETAGTDPKVMADMEKYKRMEACLYKHRKEWELNIGPGKWSSAFASARDLDFGAQHWDVFSMRIDAENSYKRPDVFDSDHDCGPKGTAHPEEDGKDCKDDYDMNIDWGNRRDRVRKYFEWELERLFLAEELQLKKQAEIKSAKEQKRRERRIMVPDMNSVLDENQKTDGTVQVLTGSAAPRLNPLEWYQFKHLARIREQDANVVDILIGEPVIDDDVGANQFWFGYSGRRSTRDMAKSTGQKSFDPKEPGKTPLPERIRIHSDALLRIFVEILGSEGRSLADSEREAAVFIRPYKALAYREHALRDWCTALEKKLRRTSTSQRNSTYTEASVINAERSVEIAPVKGQLTNDMVTESKSEVSTDPSALVVTARGHAESTLRVVEPLADQTEESDGEGEREENESEGNDLTKSSTALEHLKCLLQFLDSSVGAKRDYLNGPLCRKVFFSDLWYLFRPGVEVISSDGKQAYKVISVTSEKHRIVPSWQKWWNPPDSREDKDRKKAAFSVNCVYIDFDGKNIGPVEKFFDFKRFDGEREVTSLEIYPLRFHPVRRSEYSDAEWKELEHYPAQERYRQKLILRGTKFLDVVGVKHMYYAGPTLEVKDEVESPVVIDFETAFTMRDDHTVLRNQGQSVWKPELITLIGSVEAEESIDIVPGSCRGDCCQNDYVHDDQYVDQKQRSEYINSLLPNSISLDEQPPITIMPRPLKELQTGPEGNATCSEDELVIMSYRVFGFVLRSRKWAKLDLSHLTEVHPPEAPPMTAATAGKGTSHQQRKEHEPSLVFNRLVLEKGHRSMVVSLIAQHFRDKKSITGQREEFDLGRLPLLVCTTRPLILVETFNGQHCVTEGVAELFQKPLFQITCGDLGTTATEVETALEMNFSLANKWDCILLLDEADVFLAERTKEDFKRNGLVAVFLRLMEYYSGILFLTTNRVGDFDEAFTSRIHVSLYYPELNIDKTVQVFKINMEMIQARFDTKNRVIKIDRENIAAFAAKYFATYPDARWNGRQIRNACQTAVALAEFEAQNRGLQDTENPDTVVNLRVEHFEVVRNAYLEFTKYMHDLHGANSARRAKEGKLRAIWIDENDRVVRTQNMGGTGLDKKNAFLLASQSQPSYPHGHSPQQSFEKSFFGQQPGAYPQPGYQQPQQQQQYYQNPNHNQGFNPQQPQYKIPPQGQMQGQPSTFSENWNNQGAGNSGTFSPAPQNGGHLADSVPPRQQVTPSPQPQQTQPNPRWLDENIKNIYVASGQRVDGQATAGTGGAIGQGWNCPCGNSNPVHSGFCSNCGGKAQRL</sequence>
<feature type="compositionally biased region" description="Low complexity" evidence="1">
    <location>
        <begin position="1279"/>
        <end position="1300"/>
    </location>
</feature>
<dbReference type="Proteomes" id="UP000624244">
    <property type="component" value="Unassembled WGS sequence"/>
</dbReference>
<feature type="region of interest" description="Disordered" evidence="1">
    <location>
        <begin position="822"/>
        <end position="845"/>
    </location>
</feature>
<feature type="region of interest" description="Disordered" evidence="1">
    <location>
        <begin position="1179"/>
        <end position="1301"/>
    </location>
</feature>
<dbReference type="EMBL" id="WNKQ01000013">
    <property type="protein sequence ID" value="KAF5847625.1"/>
    <property type="molecule type" value="Genomic_DNA"/>
</dbReference>
<gene>
    <name evidence="5" type="ORF">GGP41_000357</name>
</gene>
<dbReference type="PANTHER" id="PTHR46411">
    <property type="entry name" value="FAMILY ATPASE, PUTATIVE-RELATED"/>
    <property type="match status" value="1"/>
</dbReference>
<feature type="compositionally biased region" description="Polar residues" evidence="1">
    <location>
        <begin position="1179"/>
        <end position="1194"/>
    </location>
</feature>
<comment type="caution">
    <text evidence="5">The sequence shown here is derived from an EMBL/GenBank/DDBJ whole genome shotgun (WGS) entry which is preliminary data.</text>
</comment>
<proteinExistence type="predicted"/>
<feature type="compositionally biased region" description="Acidic residues" evidence="1">
    <location>
        <begin position="458"/>
        <end position="475"/>
    </location>
</feature>
<dbReference type="InterPro" id="IPR027417">
    <property type="entry name" value="P-loop_NTPase"/>
</dbReference>
<dbReference type="Pfam" id="PF22942">
    <property type="entry name" value="DUF7025"/>
    <property type="match status" value="1"/>
</dbReference>
<feature type="region of interest" description="Disordered" evidence="1">
    <location>
        <begin position="449"/>
        <end position="479"/>
    </location>
</feature>
<dbReference type="Gene3D" id="3.40.50.300">
    <property type="entry name" value="P-loop containing nucleotide triphosphate hydrolases"/>
    <property type="match status" value="1"/>
</dbReference>
<feature type="region of interest" description="Disordered" evidence="1">
    <location>
        <begin position="1"/>
        <end position="22"/>
    </location>
</feature>
<evidence type="ECO:0000259" key="3">
    <source>
        <dbReference type="Pfam" id="PF22942"/>
    </source>
</evidence>
<name>A0A8H5ZGG1_COCSA</name>
<dbReference type="GO" id="GO:0005524">
    <property type="term" value="F:ATP binding"/>
    <property type="evidence" value="ECO:0007669"/>
    <property type="project" value="InterPro"/>
</dbReference>
<feature type="compositionally biased region" description="Polar residues" evidence="1">
    <location>
        <begin position="1"/>
        <end position="12"/>
    </location>
</feature>
<feature type="compositionally biased region" description="Polar residues" evidence="1">
    <location>
        <begin position="1242"/>
        <end position="1270"/>
    </location>
</feature>
<feature type="domain" description="AAA+ ATPase lid" evidence="4">
    <location>
        <begin position="1063"/>
        <end position="1134"/>
    </location>
</feature>
<evidence type="ECO:0000259" key="2">
    <source>
        <dbReference type="Pfam" id="PF00004"/>
    </source>
</evidence>
<evidence type="ECO:0008006" key="7">
    <source>
        <dbReference type="Google" id="ProtNLM"/>
    </source>
</evidence>
<evidence type="ECO:0000259" key="4">
    <source>
        <dbReference type="Pfam" id="PF23232"/>
    </source>
</evidence>
<protein>
    <recommendedName>
        <fullName evidence="7">ATPase AAA-type core domain-containing protein</fullName>
    </recommendedName>
</protein>
<evidence type="ECO:0000313" key="6">
    <source>
        <dbReference type="Proteomes" id="UP000624244"/>
    </source>
</evidence>
<feature type="domain" description="ATPase AAA-type core" evidence="2">
    <location>
        <begin position="915"/>
        <end position="1019"/>
    </location>
</feature>
<accession>A0A8H5ZGG1</accession>
<dbReference type="InterPro" id="IPR056599">
    <property type="entry name" value="AAA_lid_fung"/>
</dbReference>
<dbReference type="Pfam" id="PF23232">
    <property type="entry name" value="AAA_lid_13"/>
    <property type="match status" value="1"/>
</dbReference>
<feature type="domain" description="DUF7025" evidence="3">
    <location>
        <begin position="511"/>
        <end position="618"/>
    </location>
</feature>
<feature type="compositionally biased region" description="Low complexity" evidence="1">
    <location>
        <begin position="1199"/>
        <end position="1228"/>
    </location>
</feature>
<dbReference type="InterPro" id="IPR054289">
    <property type="entry name" value="DUF7025"/>
</dbReference>
<dbReference type="InterPro" id="IPR003959">
    <property type="entry name" value="ATPase_AAA_core"/>
</dbReference>
<dbReference type="GO" id="GO:0016887">
    <property type="term" value="F:ATP hydrolysis activity"/>
    <property type="evidence" value="ECO:0007669"/>
    <property type="project" value="InterPro"/>
</dbReference>
<evidence type="ECO:0000256" key="1">
    <source>
        <dbReference type="SAM" id="MobiDB-lite"/>
    </source>
</evidence>